<keyword id="KW-0903">Direct protein sequencing</keyword>
<name>Q9TWE4_LUMTE</name>
<protein>
    <submittedName>
        <fullName>Extracellular hemoglobin chain D2</fullName>
    </submittedName>
</protein>
<organism>
    <name type="scientific">Lumbricus terrestris</name>
    <name type="common">Common earthworm</name>
    <dbReference type="NCBI Taxonomy" id="6398"/>
    <lineage>
        <taxon>Eukaryota</taxon>
        <taxon>Metazoa</taxon>
        <taxon>Spiralia</taxon>
        <taxon>Lophotrochozoa</taxon>
        <taxon>Annelida</taxon>
        <taxon>Clitellata</taxon>
        <taxon>Oligochaeta</taxon>
        <taxon>Crassiclitellata</taxon>
        <taxon>Lumbricina</taxon>
        <taxon>Lumbricidae</taxon>
        <taxon>Lumbricinae</taxon>
        <taxon>Lumbricus</taxon>
    </lineage>
</organism>
<accession>Q9TWE4</accession>
<sequence length="25" mass="2870">DCNKLEGLKVKLQWARAFGTAHDRL</sequence>
<dbReference type="PIR" id="S65729">
    <property type="entry name" value="S65729"/>
</dbReference>
<reference key="1">
    <citation type="journal article" date="1996" name="Biochim. Biophys. Acta">
        <title>Characterization of the constituent polypeptides of the extracellular hemoglobin from Lumbricus terrestris: heterogeneity and discovery of a new linker chain L4.</title>
        <authorList>
            <person name="Fushitani K."/>
            <person name="Higashiyama K."/>
            <person name="Asao M."/>
            <person name="Hosokawa K."/>
        </authorList>
    </citation>
    <scope>PROTEIN SEQUENCE</scope>
</reference>
<proteinExistence type="evidence at protein level"/>
<dbReference type="AlphaFoldDB" id="Q9TWE4"/>